<reference evidence="1 2" key="2">
    <citation type="submission" date="2018-11" db="EMBL/GenBank/DDBJ databases">
        <authorList>
            <consortium name="Pathogen Informatics"/>
        </authorList>
    </citation>
    <scope>NUCLEOTIDE SEQUENCE [LARGE SCALE GENOMIC DNA]</scope>
</reference>
<dbReference type="WBParaSite" id="OFLC_0000792801-mRNA-1">
    <property type="protein sequence ID" value="OFLC_0000792801-mRNA-1"/>
    <property type="gene ID" value="OFLC_0000792801"/>
</dbReference>
<evidence type="ECO:0000313" key="2">
    <source>
        <dbReference type="Proteomes" id="UP000267606"/>
    </source>
</evidence>
<dbReference type="EMBL" id="UZAJ01008609">
    <property type="protein sequence ID" value="VDO53195.1"/>
    <property type="molecule type" value="Genomic_DNA"/>
</dbReference>
<organism evidence="3">
    <name type="scientific">Onchocerca flexuosa</name>
    <dbReference type="NCBI Taxonomy" id="387005"/>
    <lineage>
        <taxon>Eukaryota</taxon>
        <taxon>Metazoa</taxon>
        <taxon>Ecdysozoa</taxon>
        <taxon>Nematoda</taxon>
        <taxon>Chromadorea</taxon>
        <taxon>Rhabditida</taxon>
        <taxon>Spirurina</taxon>
        <taxon>Spiruromorpha</taxon>
        <taxon>Filarioidea</taxon>
        <taxon>Onchocercidae</taxon>
        <taxon>Onchocerca</taxon>
    </lineage>
</organism>
<name>A0A183HKB7_9BILA</name>
<dbReference type="Proteomes" id="UP000267606">
    <property type="component" value="Unassembled WGS sequence"/>
</dbReference>
<sequence>MRLHAQFKWPYPLVSQSIVEHLTKQIEGIKISPSTASLDSLQTLSTANSNVSLGTEEQQRYVSVVSTDSNMVTVDDKEDRKELSLMFRQSALSTVSTESISNSCSDWEGFEKICGEVAARGTQESELELKYMMDIMYEACCASWALLV</sequence>
<reference evidence="3" key="1">
    <citation type="submission" date="2016-06" db="UniProtKB">
        <authorList>
            <consortium name="WormBaseParasite"/>
        </authorList>
    </citation>
    <scope>IDENTIFICATION</scope>
</reference>
<proteinExistence type="predicted"/>
<evidence type="ECO:0000313" key="1">
    <source>
        <dbReference type="EMBL" id="VDO53195.1"/>
    </source>
</evidence>
<dbReference type="AlphaFoldDB" id="A0A183HKB7"/>
<protein>
    <submittedName>
        <fullName evidence="1 3">Uncharacterized protein</fullName>
    </submittedName>
</protein>
<keyword evidence="2" id="KW-1185">Reference proteome</keyword>
<accession>A0A183HKB7</accession>
<dbReference type="STRING" id="387005.A0A183HKB7"/>
<gene>
    <name evidence="1" type="ORF">OFLC_LOCUS7927</name>
</gene>
<evidence type="ECO:0000313" key="3">
    <source>
        <dbReference type="WBParaSite" id="OFLC_0000792801-mRNA-1"/>
    </source>
</evidence>